<organism evidence="2 3">
    <name type="scientific">Symbiodinium natans</name>
    <dbReference type="NCBI Taxonomy" id="878477"/>
    <lineage>
        <taxon>Eukaryota</taxon>
        <taxon>Sar</taxon>
        <taxon>Alveolata</taxon>
        <taxon>Dinophyceae</taxon>
        <taxon>Suessiales</taxon>
        <taxon>Symbiodiniaceae</taxon>
        <taxon>Symbiodinium</taxon>
    </lineage>
</organism>
<evidence type="ECO:0000256" key="1">
    <source>
        <dbReference type="SAM" id="MobiDB-lite"/>
    </source>
</evidence>
<dbReference type="OrthoDB" id="10589887at2759"/>
<reference evidence="2" key="1">
    <citation type="submission" date="2021-02" db="EMBL/GenBank/DDBJ databases">
        <authorList>
            <person name="Dougan E. K."/>
            <person name="Rhodes N."/>
            <person name="Thang M."/>
            <person name="Chan C."/>
        </authorList>
    </citation>
    <scope>NUCLEOTIDE SEQUENCE</scope>
</reference>
<keyword evidence="3" id="KW-1185">Reference proteome</keyword>
<accession>A0A812NIZ7</accession>
<feature type="region of interest" description="Disordered" evidence="1">
    <location>
        <begin position="86"/>
        <end position="105"/>
    </location>
</feature>
<evidence type="ECO:0000313" key="3">
    <source>
        <dbReference type="Proteomes" id="UP000604046"/>
    </source>
</evidence>
<feature type="compositionally biased region" description="Basic and acidic residues" evidence="1">
    <location>
        <begin position="86"/>
        <end position="101"/>
    </location>
</feature>
<dbReference type="Proteomes" id="UP000604046">
    <property type="component" value="Unassembled WGS sequence"/>
</dbReference>
<gene>
    <name evidence="2" type="ORF">SNAT2548_LOCUS16542</name>
</gene>
<comment type="caution">
    <text evidence="2">The sequence shown here is derived from an EMBL/GenBank/DDBJ whole genome shotgun (WGS) entry which is preliminary data.</text>
</comment>
<proteinExistence type="predicted"/>
<evidence type="ECO:0000313" key="2">
    <source>
        <dbReference type="EMBL" id="CAE7315240.1"/>
    </source>
</evidence>
<evidence type="ECO:0008006" key="4">
    <source>
        <dbReference type="Google" id="ProtNLM"/>
    </source>
</evidence>
<protein>
    <recommendedName>
        <fullName evidence="4">EF-hand domain-containing protein</fullName>
    </recommendedName>
</protein>
<dbReference type="AlphaFoldDB" id="A0A812NIZ7"/>
<dbReference type="EMBL" id="CAJNDS010002083">
    <property type="protein sequence ID" value="CAE7315240.1"/>
    <property type="molecule type" value="Genomic_DNA"/>
</dbReference>
<sequence>MVEAIDENGDYCVDNQEFLAFVKTQVNNLLASGISGHSTLPDSIGPAKKPRAHAVPVSVPVKQPLKRQTSDLVKAAEVEQEVHLRKAKQRKAEADEERLKAEEEEGIEVLIEEELGQNPESGEGWTEYNFQVPELYGSSGKSYCLLEPGAGHGIDLPPK</sequence>
<name>A0A812NIZ7_9DINO</name>